<evidence type="ECO:0000256" key="3">
    <source>
        <dbReference type="ARBA" id="ARBA00022827"/>
    </source>
</evidence>
<keyword evidence="7" id="KW-1185">Reference proteome</keyword>
<dbReference type="OrthoDB" id="202203at2759"/>
<comment type="cofactor">
    <cofactor evidence="1">
        <name>FAD</name>
        <dbReference type="ChEBI" id="CHEBI:57692"/>
    </cofactor>
</comment>
<name>A0A9C7PZQ9_9RHOD</name>
<dbReference type="Gene3D" id="3.50.50.60">
    <property type="entry name" value="FAD/NAD(P)-binding domain"/>
    <property type="match status" value="4"/>
</dbReference>
<sequence>MEGLSKTIIIVGGGIAATSCADEICLLQPTANILLISSSSVVKKAFQKNQITKRTLWFGVEETQQGLPSQVQLILGTVNHVDFLSQKVFLENGNCYFYDKLCLCTGAIPRSIAPDNPRVLTLRDTTSLEKLCKAVRSCRRIAIVGNGGIALELVYALQGCEVYWIIRDATIGTAFFDEETSEFLWEVFEDSTGKEKNIGTTRDSMESDESFADDDNMSQGPIGFSPGPNWLYDEQDSDKGKRFSRLKGRLSTKKVNILNNCHVLSVHFNNNENEEIFDSNRVQNVWPVSIELSKYPHTVVCDWLVSAVGVKPNTEFLQSTPLLLFSEEDDKGIVVNHKMETNLGNVFAAGDCCKVVDSECSPLWFQMRLWSQAFFMGKVAAHSLLETGEDYSMYFEMFTHVTEFFGNKIVLLGCYNAEALGSDFEMITYRTPRDVDLLERKLIRVVLYKGRMYGAVLVGDTDLEDTFENLILSGLNVEEMKETLVSPEIGVDDYFD</sequence>
<evidence type="ECO:0000259" key="4">
    <source>
        <dbReference type="Pfam" id="PF07992"/>
    </source>
</evidence>
<dbReference type="PROSITE" id="PS51257">
    <property type="entry name" value="PROKAR_LIPOPROTEIN"/>
    <property type="match status" value="1"/>
</dbReference>
<evidence type="ECO:0000313" key="5">
    <source>
        <dbReference type="EMBL" id="GJQ09179.1"/>
    </source>
</evidence>
<dbReference type="PRINTS" id="PR00368">
    <property type="entry name" value="FADPNR"/>
</dbReference>
<dbReference type="PANTHER" id="PTHR43429:SF2">
    <property type="entry name" value="PYRIDINE NUCLEOTIDE-DISULFIDE OXIDOREDUCTASE DOMAIN-CONTAINING PROTEIN 1"/>
    <property type="match status" value="1"/>
</dbReference>
<dbReference type="InterPro" id="IPR036188">
    <property type="entry name" value="FAD/NAD-bd_sf"/>
</dbReference>
<evidence type="ECO:0000313" key="7">
    <source>
        <dbReference type="Proteomes" id="UP001061958"/>
    </source>
</evidence>
<dbReference type="PANTHER" id="PTHR43429">
    <property type="entry name" value="PYRIDINE NUCLEOTIDE-DISULFIDE OXIDOREDUCTASE DOMAIN-CONTAINING"/>
    <property type="match status" value="1"/>
</dbReference>
<dbReference type="SUPFAM" id="SSF51905">
    <property type="entry name" value="FAD/NAD(P)-binding domain"/>
    <property type="match status" value="2"/>
</dbReference>
<comment type="caution">
    <text evidence="6">The sequence shown here is derived from an EMBL/GenBank/DDBJ whole genome shotgun (WGS) entry which is preliminary data.</text>
</comment>
<proteinExistence type="predicted"/>
<accession>A0A9C7PZQ9</accession>
<dbReference type="GO" id="GO:0016491">
    <property type="term" value="F:oxidoreductase activity"/>
    <property type="evidence" value="ECO:0007669"/>
    <property type="project" value="InterPro"/>
</dbReference>
<feature type="domain" description="FAD/NAD(P)-binding" evidence="4">
    <location>
        <begin position="247"/>
        <end position="376"/>
    </location>
</feature>
<dbReference type="Pfam" id="PF07992">
    <property type="entry name" value="Pyr_redox_2"/>
    <property type="match status" value="2"/>
</dbReference>
<protein>
    <recommendedName>
        <fullName evidence="4">FAD/NAD(P)-binding domain-containing protein</fullName>
    </recommendedName>
</protein>
<dbReference type="AlphaFoldDB" id="A0A9C7PZQ9"/>
<keyword evidence="2" id="KW-0285">Flavoprotein</keyword>
<organism evidence="6 7">
    <name type="scientific">Galdieria partita</name>
    <dbReference type="NCBI Taxonomy" id="83374"/>
    <lineage>
        <taxon>Eukaryota</taxon>
        <taxon>Rhodophyta</taxon>
        <taxon>Bangiophyceae</taxon>
        <taxon>Galdieriales</taxon>
        <taxon>Galdieriaceae</taxon>
        <taxon>Galdieria</taxon>
    </lineage>
</organism>
<dbReference type="InterPro" id="IPR050260">
    <property type="entry name" value="FAD-bd_OxRdtase"/>
</dbReference>
<gene>
    <name evidence="6" type="ORF">GpartN1_g5231.t1</name>
    <name evidence="5" type="ORF">GpartN1_g970.t1</name>
</gene>
<keyword evidence="3" id="KW-0274">FAD</keyword>
<reference evidence="6" key="2">
    <citation type="submission" date="2022-01" db="EMBL/GenBank/DDBJ databases">
        <authorList>
            <person name="Hirooka S."/>
            <person name="Miyagishima S.Y."/>
        </authorList>
    </citation>
    <scope>NUCLEOTIDE SEQUENCE</scope>
    <source>
        <strain evidence="6">NBRC 102759</strain>
    </source>
</reference>
<feature type="domain" description="FAD/NAD(P)-binding" evidence="4">
    <location>
        <begin position="7"/>
        <end position="191"/>
    </location>
</feature>
<dbReference type="EMBL" id="BQMJ01000043">
    <property type="protein sequence ID" value="GJQ13440.1"/>
    <property type="molecule type" value="Genomic_DNA"/>
</dbReference>
<reference evidence="6" key="1">
    <citation type="journal article" date="2022" name="Proc. Natl. Acad. Sci. U.S.A.">
        <title>Life cycle and functional genomics of the unicellular red alga Galdieria for elucidating algal and plant evolution and industrial use.</title>
        <authorList>
            <person name="Hirooka S."/>
            <person name="Itabashi T."/>
            <person name="Ichinose T.M."/>
            <person name="Onuma R."/>
            <person name="Fujiwara T."/>
            <person name="Yamashita S."/>
            <person name="Jong L.W."/>
            <person name="Tomita R."/>
            <person name="Iwane A.H."/>
            <person name="Miyagishima S.Y."/>
        </authorList>
    </citation>
    <scope>NUCLEOTIDE SEQUENCE</scope>
    <source>
        <strain evidence="6">NBRC 102759</strain>
    </source>
</reference>
<evidence type="ECO:0000313" key="6">
    <source>
        <dbReference type="EMBL" id="GJQ13440.1"/>
    </source>
</evidence>
<dbReference type="InterPro" id="IPR023753">
    <property type="entry name" value="FAD/NAD-binding_dom"/>
</dbReference>
<dbReference type="EMBL" id="BQMJ01000007">
    <property type="protein sequence ID" value="GJQ09179.1"/>
    <property type="molecule type" value="Genomic_DNA"/>
</dbReference>
<evidence type="ECO:0000256" key="2">
    <source>
        <dbReference type="ARBA" id="ARBA00022630"/>
    </source>
</evidence>
<dbReference type="Proteomes" id="UP001061958">
    <property type="component" value="Unassembled WGS sequence"/>
</dbReference>
<evidence type="ECO:0000256" key="1">
    <source>
        <dbReference type="ARBA" id="ARBA00001974"/>
    </source>
</evidence>